<evidence type="ECO:0000313" key="6">
    <source>
        <dbReference type="Proteomes" id="UP000604046"/>
    </source>
</evidence>
<dbReference type="PANTHER" id="PTHR10344:SF4">
    <property type="entry name" value="UMP-CMP KINASE 2, MITOCHONDRIAL"/>
    <property type="match status" value="1"/>
</dbReference>
<dbReference type="GO" id="GO:0004550">
    <property type="term" value="F:nucleoside diphosphate kinase activity"/>
    <property type="evidence" value="ECO:0007669"/>
    <property type="project" value="TreeGrafter"/>
</dbReference>
<dbReference type="GO" id="GO:0005739">
    <property type="term" value="C:mitochondrion"/>
    <property type="evidence" value="ECO:0007669"/>
    <property type="project" value="TreeGrafter"/>
</dbReference>
<dbReference type="GO" id="GO:0006235">
    <property type="term" value="P:dTTP biosynthetic process"/>
    <property type="evidence" value="ECO:0007669"/>
    <property type="project" value="TreeGrafter"/>
</dbReference>
<protein>
    <submittedName>
        <fullName evidence="5">Cmpk2 protein</fullName>
    </submittedName>
</protein>
<evidence type="ECO:0000313" key="5">
    <source>
        <dbReference type="EMBL" id="CAE7482369.1"/>
    </source>
</evidence>
<organism evidence="5 6">
    <name type="scientific">Symbiodinium natans</name>
    <dbReference type="NCBI Taxonomy" id="878477"/>
    <lineage>
        <taxon>Eukaryota</taxon>
        <taxon>Sar</taxon>
        <taxon>Alveolata</taxon>
        <taxon>Dinophyceae</taxon>
        <taxon>Suessiales</taxon>
        <taxon>Symbiodiniaceae</taxon>
        <taxon>Symbiodinium</taxon>
    </lineage>
</organism>
<comment type="similarity">
    <text evidence="1">Belongs to the thymidylate kinase family.</text>
</comment>
<dbReference type="GO" id="GO:0004798">
    <property type="term" value="F:dTMP kinase activity"/>
    <property type="evidence" value="ECO:0007669"/>
    <property type="project" value="TreeGrafter"/>
</dbReference>
<keyword evidence="3" id="KW-0067">ATP-binding</keyword>
<comment type="caution">
    <text evidence="5">The sequence shown here is derived from an EMBL/GenBank/DDBJ whole genome shotgun (WGS) entry which is preliminary data.</text>
</comment>
<keyword evidence="6" id="KW-1185">Reference proteome</keyword>
<evidence type="ECO:0000256" key="1">
    <source>
        <dbReference type="ARBA" id="ARBA00009776"/>
    </source>
</evidence>
<proteinExistence type="inferred from homology"/>
<dbReference type="PANTHER" id="PTHR10344">
    <property type="entry name" value="THYMIDYLATE KINASE"/>
    <property type="match status" value="1"/>
</dbReference>
<evidence type="ECO:0000256" key="3">
    <source>
        <dbReference type="ARBA" id="ARBA00022840"/>
    </source>
</evidence>
<dbReference type="GO" id="GO:0006233">
    <property type="term" value="P:dTDP biosynthetic process"/>
    <property type="evidence" value="ECO:0007669"/>
    <property type="project" value="TreeGrafter"/>
</dbReference>
<dbReference type="SUPFAM" id="SSF52540">
    <property type="entry name" value="P-loop containing nucleoside triphosphate hydrolases"/>
    <property type="match status" value="1"/>
</dbReference>
<dbReference type="EMBL" id="CAJNDS010002454">
    <property type="protein sequence ID" value="CAE7482369.1"/>
    <property type="molecule type" value="Genomic_DNA"/>
</dbReference>
<dbReference type="GO" id="GO:0006227">
    <property type="term" value="P:dUDP biosynthetic process"/>
    <property type="evidence" value="ECO:0007669"/>
    <property type="project" value="TreeGrafter"/>
</dbReference>
<dbReference type="InterPro" id="IPR027417">
    <property type="entry name" value="P-loop_NTPase"/>
</dbReference>
<evidence type="ECO:0000256" key="2">
    <source>
        <dbReference type="ARBA" id="ARBA00022741"/>
    </source>
</evidence>
<evidence type="ECO:0000259" key="4">
    <source>
        <dbReference type="Pfam" id="PF02223"/>
    </source>
</evidence>
<accession>A0A812SMC8</accession>
<dbReference type="Pfam" id="PF02223">
    <property type="entry name" value="Thymidylate_kin"/>
    <property type="match status" value="1"/>
</dbReference>
<reference evidence="5" key="1">
    <citation type="submission" date="2021-02" db="EMBL/GenBank/DDBJ databases">
        <authorList>
            <person name="Dougan E. K."/>
            <person name="Rhodes N."/>
            <person name="Thang M."/>
            <person name="Chan C."/>
        </authorList>
    </citation>
    <scope>NUCLEOTIDE SEQUENCE</scope>
</reference>
<feature type="domain" description="Thymidylate kinase-like" evidence="4">
    <location>
        <begin position="93"/>
        <end position="251"/>
    </location>
</feature>
<dbReference type="Proteomes" id="UP000604046">
    <property type="component" value="Unassembled WGS sequence"/>
</dbReference>
<gene>
    <name evidence="5" type="primary">Cmpk2</name>
    <name evidence="5" type="ORF">SNAT2548_LOCUS27080</name>
</gene>
<keyword evidence="2" id="KW-0547">Nucleotide-binding</keyword>
<dbReference type="Gene3D" id="3.40.50.300">
    <property type="entry name" value="P-loop containing nucleotide triphosphate hydrolases"/>
    <property type="match status" value="1"/>
</dbReference>
<dbReference type="InterPro" id="IPR039430">
    <property type="entry name" value="Thymidylate_kin-like_dom"/>
</dbReference>
<dbReference type="AlphaFoldDB" id="A0A812SMC8"/>
<dbReference type="OrthoDB" id="425602at2759"/>
<name>A0A812SMC8_9DINO</name>
<sequence>MARGTLLRRCFSATQSLSSTDLLNFAQSQQVGGKYPIYASHTATLAVLRAVQRMRPAWWSDECETFVASVAASTCGESLAHAPAEARHAVFIVEGLDGVGKTTVTTNLAEKLAGARICTPDPSLDRVRKHFQQLEELLMRAFYCGANYLAADQIAAAAATGPVVVDRWYASTCGMALVNAVAAGALPALPDQGDPVYRWPSDLPPFDVAVVLDVDEDIRAKRMAKRGGDPKKHEAKLAASRKMREDVLEAYCRMGCERVEAQTYMQFFNSILDIYDRRGAEAPSARLLGKLKEPATRYTADELRTITPY</sequence>
<dbReference type="GO" id="GO:0005524">
    <property type="term" value="F:ATP binding"/>
    <property type="evidence" value="ECO:0007669"/>
    <property type="project" value="UniProtKB-KW"/>
</dbReference>